<reference evidence="7 8" key="1">
    <citation type="submission" date="2024-01" db="EMBL/GenBank/DDBJ databases">
        <title>The genomes of 5 underutilized Papilionoideae crops provide insights into root nodulation and disease resistanc.</title>
        <authorList>
            <person name="Jiang F."/>
        </authorList>
    </citation>
    <scope>NUCLEOTIDE SEQUENCE [LARGE SCALE GENOMIC DNA]</scope>
    <source>
        <strain evidence="7">DUOXIRENSHENG_FW03</strain>
        <tissue evidence="7">Leaves</tissue>
    </source>
</reference>
<feature type="region of interest" description="VHIID" evidence="5">
    <location>
        <begin position="224"/>
        <end position="289"/>
    </location>
</feature>
<dbReference type="Pfam" id="PF03514">
    <property type="entry name" value="GRAS"/>
    <property type="match status" value="1"/>
</dbReference>
<dbReference type="GO" id="GO:0005634">
    <property type="term" value="C:nucleus"/>
    <property type="evidence" value="ECO:0007669"/>
    <property type="project" value="UniProtKB-SubCell"/>
</dbReference>
<dbReference type="AlphaFoldDB" id="A0AAN9SQX7"/>
<evidence type="ECO:0000256" key="1">
    <source>
        <dbReference type="ARBA" id="ARBA00004123"/>
    </source>
</evidence>
<gene>
    <name evidence="7" type="ORF">VNO78_05515</name>
</gene>
<evidence type="ECO:0000313" key="7">
    <source>
        <dbReference type="EMBL" id="KAK7404563.1"/>
    </source>
</evidence>
<feature type="region of interest" description="SAW" evidence="5">
    <location>
        <begin position="445"/>
        <end position="526"/>
    </location>
</feature>
<accession>A0AAN9SQX7</accession>
<feature type="compositionally biased region" description="Polar residues" evidence="6">
    <location>
        <begin position="66"/>
        <end position="75"/>
    </location>
</feature>
<evidence type="ECO:0000256" key="2">
    <source>
        <dbReference type="ARBA" id="ARBA00023015"/>
    </source>
</evidence>
<comment type="caution">
    <text evidence="7">The sequence shown here is derived from an EMBL/GenBank/DDBJ whole genome shotgun (WGS) entry which is preliminary data.</text>
</comment>
<name>A0AAN9SQX7_PSOTE</name>
<dbReference type="Proteomes" id="UP001386955">
    <property type="component" value="Unassembled WGS sequence"/>
</dbReference>
<evidence type="ECO:0000256" key="4">
    <source>
        <dbReference type="ARBA" id="ARBA00023242"/>
    </source>
</evidence>
<evidence type="ECO:0000313" key="8">
    <source>
        <dbReference type="Proteomes" id="UP001386955"/>
    </source>
</evidence>
<dbReference type="EMBL" id="JAYMYS010000002">
    <property type="protein sequence ID" value="KAK7404563.1"/>
    <property type="molecule type" value="Genomic_DNA"/>
</dbReference>
<dbReference type="InterPro" id="IPR005202">
    <property type="entry name" value="TF_GRAS"/>
</dbReference>
<comment type="similarity">
    <text evidence="5">Belongs to the GRAS family.</text>
</comment>
<dbReference type="PANTHER" id="PTHR31636">
    <property type="entry name" value="OSJNBA0084A10.13 PROTEIN-RELATED"/>
    <property type="match status" value="1"/>
</dbReference>
<feature type="region of interest" description="Leucine repeat II (LRII)" evidence="5">
    <location>
        <begin position="305"/>
        <end position="337"/>
    </location>
</feature>
<keyword evidence="4" id="KW-0539">Nucleus</keyword>
<organism evidence="7 8">
    <name type="scientific">Psophocarpus tetragonolobus</name>
    <name type="common">Winged bean</name>
    <name type="synonym">Dolichos tetragonolobus</name>
    <dbReference type="NCBI Taxonomy" id="3891"/>
    <lineage>
        <taxon>Eukaryota</taxon>
        <taxon>Viridiplantae</taxon>
        <taxon>Streptophyta</taxon>
        <taxon>Embryophyta</taxon>
        <taxon>Tracheophyta</taxon>
        <taxon>Spermatophyta</taxon>
        <taxon>Magnoliopsida</taxon>
        <taxon>eudicotyledons</taxon>
        <taxon>Gunneridae</taxon>
        <taxon>Pentapetalae</taxon>
        <taxon>rosids</taxon>
        <taxon>fabids</taxon>
        <taxon>Fabales</taxon>
        <taxon>Fabaceae</taxon>
        <taxon>Papilionoideae</taxon>
        <taxon>50 kb inversion clade</taxon>
        <taxon>NPAAA clade</taxon>
        <taxon>indigoferoid/millettioid clade</taxon>
        <taxon>Phaseoleae</taxon>
        <taxon>Psophocarpus</taxon>
    </lineage>
</organism>
<feature type="short sequence motif" description="VHIID" evidence="5">
    <location>
        <begin position="255"/>
        <end position="259"/>
    </location>
</feature>
<evidence type="ECO:0000256" key="5">
    <source>
        <dbReference type="PROSITE-ProRule" id="PRU01191"/>
    </source>
</evidence>
<evidence type="ECO:0008006" key="9">
    <source>
        <dbReference type="Google" id="ProtNLM"/>
    </source>
</evidence>
<protein>
    <recommendedName>
        <fullName evidence="9">Scarecrow-like protein 14</fullName>
    </recommendedName>
</protein>
<keyword evidence="8" id="KW-1185">Reference proteome</keyword>
<keyword evidence="2" id="KW-0805">Transcription regulation</keyword>
<proteinExistence type="inferred from homology"/>
<comment type="subcellular location">
    <subcellularLocation>
        <location evidence="1">Nucleus</location>
    </subcellularLocation>
</comment>
<evidence type="ECO:0000256" key="6">
    <source>
        <dbReference type="SAM" id="MobiDB-lite"/>
    </source>
</evidence>
<evidence type="ECO:0000256" key="3">
    <source>
        <dbReference type="ARBA" id="ARBA00023163"/>
    </source>
</evidence>
<sequence length="606" mass="69624">MEGKEFDEVEDKDFSETGKFIRQILMEDNFDESPLYDSLSLQITQKSFLDALTANVDTETTKTKTKNPSITAQQLKTRKNREGGEEDDEGRRSEKQSALSIVDESDLSDAIDCVFVSSEQNLSGAVKAGGRGGHGGSKKQVVDLRNLVLMCSQCVHGNDNRTANELLKQIRQYSSPFGDASQRIAHYFANALEARLVGAGSGSIGIFSFLTSQRITAAHFLKAYQLFLSATPFKKFTYFFANQMIFKASSNAQTIHILDFGILYGFQWPILIKLLSNREGGPPKLRITGIEFPHPGFRPTHQIHQTCSRLANYCKRYNVPFQYNAIASRNWETIPLQDFQIESNEIVAVNCHMRFEHLLDECTVEVNSPRNAFLHLIRKINPDIFTQIIVNASYNVPFFATRFREALFHYSAIYDMFDTVIPCDNEWRMTIEKEILGREVMNVIACEGPDRVQRPETYKQWHIRNTRAGFKQLPLNEELMAKFRTKLKEWYHRDFVLDEDNNWMLQGAVMKIVQSFAPSYLVKLWHDFSSRAETLELQNLQLSSEQGKSRLRRWGTWEETSLGLQERAEITDLAWVKCVFYSLLNGLTLEPRVGLVPDWRKLPIRL</sequence>
<feature type="region of interest" description="Disordered" evidence="6">
    <location>
        <begin position="59"/>
        <end position="99"/>
    </location>
</feature>
<dbReference type="PROSITE" id="PS50985">
    <property type="entry name" value="GRAS"/>
    <property type="match status" value="1"/>
</dbReference>
<comment type="caution">
    <text evidence="5">Lacks conserved residue(s) required for the propagation of feature annotation.</text>
</comment>
<keyword evidence="3" id="KW-0804">Transcription</keyword>